<proteinExistence type="predicted"/>
<gene>
    <name evidence="2" type="ORF">FHL15_009580</name>
</gene>
<keyword evidence="3" id="KW-1185">Reference proteome</keyword>
<dbReference type="Proteomes" id="UP000319160">
    <property type="component" value="Unassembled WGS sequence"/>
</dbReference>
<evidence type="ECO:0000256" key="1">
    <source>
        <dbReference type="SAM" id="SignalP"/>
    </source>
</evidence>
<dbReference type="AlphaFoldDB" id="A0A553HNM2"/>
<evidence type="ECO:0000313" key="3">
    <source>
        <dbReference type="Proteomes" id="UP000319160"/>
    </source>
</evidence>
<sequence>MRRHGHGGVAVHTALQLARAAAASAAASAACVSCQLLPIAGRCESYIHPTAAEDATMRVMAVHHGRLFWYFLQDLSGCGTWRLACPSLQIMQAVVRYWTEASADLRWYSVG</sequence>
<protein>
    <recommendedName>
        <fullName evidence="4">Secreted protein</fullName>
    </recommendedName>
</protein>
<evidence type="ECO:0000313" key="2">
    <source>
        <dbReference type="EMBL" id="TRX89536.1"/>
    </source>
</evidence>
<dbReference type="EMBL" id="VFLP01000066">
    <property type="protein sequence ID" value="TRX89536.1"/>
    <property type="molecule type" value="Genomic_DNA"/>
</dbReference>
<accession>A0A553HNM2</accession>
<feature type="chain" id="PRO_5021706411" description="Secreted protein" evidence="1">
    <location>
        <begin position="21"/>
        <end position="111"/>
    </location>
</feature>
<keyword evidence="1" id="KW-0732">Signal</keyword>
<evidence type="ECO:0008006" key="4">
    <source>
        <dbReference type="Google" id="ProtNLM"/>
    </source>
</evidence>
<organism evidence="2 3">
    <name type="scientific">Xylaria flabelliformis</name>
    <dbReference type="NCBI Taxonomy" id="2512241"/>
    <lineage>
        <taxon>Eukaryota</taxon>
        <taxon>Fungi</taxon>
        <taxon>Dikarya</taxon>
        <taxon>Ascomycota</taxon>
        <taxon>Pezizomycotina</taxon>
        <taxon>Sordariomycetes</taxon>
        <taxon>Xylariomycetidae</taxon>
        <taxon>Xylariales</taxon>
        <taxon>Xylariaceae</taxon>
        <taxon>Xylaria</taxon>
    </lineage>
</organism>
<dbReference type="PROSITE" id="PS51257">
    <property type="entry name" value="PROKAR_LIPOPROTEIN"/>
    <property type="match status" value="1"/>
</dbReference>
<reference evidence="3" key="1">
    <citation type="submission" date="2019-06" db="EMBL/GenBank/DDBJ databases">
        <title>Draft genome sequence of the griseofulvin-producing fungus Xylaria cubensis strain G536.</title>
        <authorList>
            <person name="Mead M.E."/>
            <person name="Raja H.A."/>
            <person name="Steenwyk J.L."/>
            <person name="Knowles S.L."/>
            <person name="Oberlies N.H."/>
            <person name="Rokas A."/>
        </authorList>
    </citation>
    <scope>NUCLEOTIDE SEQUENCE [LARGE SCALE GENOMIC DNA]</scope>
    <source>
        <strain evidence="3">G536</strain>
    </source>
</reference>
<feature type="signal peptide" evidence="1">
    <location>
        <begin position="1"/>
        <end position="20"/>
    </location>
</feature>
<name>A0A553HNM2_9PEZI</name>
<comment type="caution">
    <text evidence="2">The sequence shown here is derived from an EMBL/GenBank/DDBJ whole genome shotgun (WGS) entry which is preliminary data.</text>
</comment>